<dbReference type="PANTHER" id="PTHR23221">
    <property type="entry name" value="GLYCOSYLPHOSPHATIDYLINOSITOL PHOSPHOLIPASE D"/>
    <property type="match status" value="1"/>
</dbReference>
<proteinExistence type="predicted"/>
<dbReference type="InterPro" id="IPR013519">
    <property type="entry name" value="Int_alpha_beta-p"/>
</dbReference>
<protein>
    <submittedName>
        <fullName evidence="6">FG-GAP-like repeat-containing protein</fullName>
    </submittedName>
</protein>
<dbReference type="Gene3D" id="2.130.10.130">
    <property type="entry name" value="Integrin alpha, N-terminal"/>
    <property type="match status" value="3"/>
</dbReference>
<dbReference type="PROSITE" id="PS51470">
    <property type="entry name" value="FG_GAP"/>
    <property type="match status" value="4"/>
</dbReference>
<keyword evidence="2" id="KW-0677">Repeat</keyword>
<dbReference type="AlphaFoldDB" id="A0AAU1UD16"/>
<dbReference type="GO" id="GO:0007155">
    <property type="term" value="P:cell adhesion"/>
    <property type="evidence" value="ECO:0007669"/>
    <property type="project" value="InterPro"/>
</dbReference>
<dbReference type="SMART" id="SM00191">
    <property type="entry name" value="Int_alpha"/>
    <property type="match status" value="4"/>
</dbReference>
<evidence type="ECO:0000256" key="5">
    <source>
        <dbReference type="SAM" id="SignalP"/>
    </source>
</evidence>
<evidence type="ECO:0000256" key="2">
    <source>
        <dbReference type="ARBA" id="ARBA00022737"/>
    </source>
</evidence>
<keyword evidence="1 5" id="KW-0732">Signal</keyword>
<evidence type="ECO:0000256" key="4">
    <source>
        <dbReference type="ARBA" id="ARBA00023180"/>
    </source>
</evidence>
<dbReference type="GO" id="GO:0016787">
    <property type="term" value="F:hydrolase activity"/>
    <property type="evidence" value="ECO:0007669"/>
    <property type="project" value="UniProtKB-KW"/>
</dbReference>
<dbReference type="PANTHER" id="PTHR23221:SF7">
    <property type="entry name" value="PHOSPHATIDYLINOSITOL-GLYCAN-SPECIFIC PHOSPHOLIPASE D"/>
    <property type="match status" value="1"/>
</dbReference>
<sequence>MGTVRRTLVTALAVTALAVPLGLVSAAGTAAAATPVPPRVPATDFNHDGYQDLVLGAPGATVSGKENAGAVSVVYGGKNGPDIAHAKVFTRSTTGIPGAAEEGGYFGERVTSGDLDGDSYTDLVVAGLGGAPSVVLWGSAAGLSGQGSVALPTSTGMFAVGDFNGDGHRDLVTDDYPRSDDPDDDAAGMTISYGPFDRASGKPASQDSIATSQTFGPADIVVGDMTGDGADDIVTSHGFEESAYASKFWKGGKSGVSHTAKSLTSSFRGAVGDVDGDGYGDLVVHDIGDNYEDIPYEKGTLLVMYGTADGPSTTRTKTITQDTAGVPGVGESGDMFGTDISAGDVNGDGYADIAVGVPGEAIGNIKDAGSVVLLKGGRGGLSGTGSQAFNQSTTAVPGASETGDGFGQKVLLSDLNGDGKADLTATAPLEDGTYADSGAAWVLRGATGGLTTSGITSFGAAAVHVPEKNAQLGQDLIGH</sequence>
<feature type="chain" id="PRO_5043636807" evidence="5">
    <location>
        <begin position="33"/>
        <end position="479"/>
    </location>
</feature>
<feature type="signal peptide" evidence="5">
    <location>
        <begin position="1"/>
        <end position="32"/>
    </location>
</feature>
<dbReference type="InterPro" id="IPR000413">
    <property type="entry name" value="Integrin_alpha"/>
</dbReference>
<keyword evidence="4" id="KW-0325">Glycoprotein</keyword>
<dbReference type="PRINTS" id="PR01185">
    <property type="entry name" value="INTEGRINA"/>
</dbReference>
<evidence type="ECO:0000256" key="1">
    <source>
        <dbReference type="ARBA" id="ARBA00022729"/>
    </source>
</evidence>
<dbReference type="Pfam" id="PF13517">
    <property type="entry name" value="FG-GAP_3"/>
    <property type="match status" value="1"/>
</dbReference>
<name>A0AAU1UD16_9ACTN</name>
<dbReference type="GO" id="GO:0008305">
    <property type="term" value="C:integrin complex"/>
    <property type="evidence" value="ECO:0007669"/>
    <property type="project" value="InterPro"/>
</dbReference>
<accession>A0AAU1UD16</accession>
<reference evidence="6" key="1">
    <citation type="submission" date="2022-10" db="EMBL/GenBank/DDBJ databases">
        <title>The complete genomes of actinobacterial strains from the NBC collection.</title>
        <authorList>
            <person name="Joergensen T.S."/>
            <person name="Alvarez Arevalo M."/>
            <person name="Sterndorff E.B."/>
            <person name="Faurdal D."/>
            <person name="Vuksanovic O."/>
            <person name="Mourched A.-S."/>
            <person name="Charusanti P."/>
            <person name="Shaw S."/>
            <person name="Blin K."/>
            <person name="Weber T."/>
        </authorList>
    </citation>
    <scope>NUCLEOTIDE SEQUENCE</scope>
    <source>
        <strain evidence="6">NBC_00119</strain>
    </source>
</reference>
<dbReference type="Pfam" id="PF01839">
    <property type="entry name" value="FG-GAP"/>
    <property type="match status" value="3"/>
</dbReference>
<evidence type="ECO:0000313" key="6">
    <source>
        <dbReference type="EMBL" id="WTS14613.1"/>
    </source>
</evidence>
<dbReference type="PROSITE" id="PS51318">
    <property type="entry name" value="TAT"/>
    <property type="match status" value="1"/>
</dbReference>
<organism evidence="6">
    <name type="scientific">Streptomyces sp. NBC_00119</name>
    <dbReference type="NCBI Taxonomy" id="2975659"/>
    <lineage>
        <taxon>Bacteria</taxon>
        <taxon>Bacillati</taxon>
        <taxon>Actinomycetota</taxon>
        <taxon>Actinomycetes</taxon>
        <taxon>Kitasatosporales</taxon>
        <taxon>Streptomycetaceae</taxon>
        <taxon>Streptomyces</taxon>
    </lineage>
</organism>
<evidence type="ECO:0000256" key="3">
    <source>
        <dbReference type="ARBA" id="ARBA00022801"/>
    </source>
</evidence>
<dbReference type="InterPro" id="IPR006311">
    <property type="entry name" value="TAT_signal"/>
</dbReference>
<keyword evidence="3" id="KW-0378">Hydrolase</keyword>
<dbReference type="EMBL" id="CP108195">
    <property type="protein sequence ID" value="WTS14613.1"/>
    <property type="molecule type" value="Genomic_DNA"/>
</dbReference>
<dbReference type="InterPro" id="IPR013517">
    <property type="entry name" value="FG-GAP"/>
</dbReference>
<gene>
    <name evidence="6" type="ORF">OHU69_28345</name>
</gene>
<dbReference type="SUPFAM" id="SSF69318">
    <property type="entry name" value="Integrin alpha N-terminal domain"/>
    <property type="match status" value="1"/>
</dbReference>
<dbReference type="InterPro" id="IPR028994">
    <property type="entry name" value="Integrin_alpha_N"/>
</dbReference>